<dbReference type="PANTHER" id="PTHR35767">
    <property type="entry name" value="HAPLESS PROTEIN"/>
    <property type="match status" value="1"/>
</dbReference>
<feature type="region of interest" description="Disordered" evidence="1">
    <location>
        <begin position="483"/>
        <end position="566"/>
    </location>
</feature>
<dbReference type="OrthoDB" id="1929441at2759"/>
<feature type="compositionally biased region" description="Basic and acidic residues" evidence="1">
    <location>
        <begin position="156"/>
        <end position="167"/>
    </location>
</feature>
<feature type="region of interest" description="Disordered" evidence="1">
    <location>
        <begin position="1"/>
        <end position="21"/>
    </location>
</feature>
<dbReference type="PANTHER" id="PTHR35767:SF1">
    <property type="entry name" value="HAPLESS PROTEIN"/>
    <property type="match status" value="1"/>
</dbReference>
<comment type="caution">
    <text evidence="2">The sequence shown here is derived from an EMBL/GenBank/DDBJ whole genome shotgun (WGS) entry which is preliminary data.</text>
</comment>
<feature type="compositionally biased region" description="Polar residues" evidence="1">
    <location>
        <begin position="508"/>
        <end position="525"/>
    </location>
</feature>
<sequence>MLSVENPSPDPPPCSSTKSDDRVFNKLAFQEGLESADDDDDNYHEQQQLPSFSIRDYVLTARHKDIEKNWPFSQQLLQLCSKHEIKVLLPPFKPPDSIRNRCLRKGGPPQLHSKKAIVGEAAPLQAQRSFCSRATPSLQKHKKQRRSSNHAVEGQLTKDAESERESTPGDQLHSSPQEDSSTLSQSPVDHQNLHLPSTPKKSERTVEPSGKKCRLIVRLGPISDTIQSEDITSNTTTVSDSMASKVCPVCKAFSSTSNTTLNAHIDQCLAVESTSELVMNDTRSTKHIAKPRKKRSMVDIYATAPRCTLEELDRRNGSNWAAGSNLPTAEAKTTNDEKRQRLSGVDREGISDESPVYFDSNGVKLRILSKLSNSSMSTAGDAPLKLRKDGNESKVISFEMQEHSRPKSFKHRKQKPRNRKLCSLETNEDEISGEQEMNHGMGKSCGKEESLSQLLKARDGIIHSESGTLRQWVCSKRTGRLKRFSGTSSTTRNTPIERDKMNLDPSLGVNSVHANPSENVVSSPKSTHEDSTFHESQVTEYGTDSHTRLESRQNPPNSHRTSSRQGGCMLTLSNFSGMFVSSPRSKRVEVNASPTENLEMLPRKMNRFETCNRISMKGKERLTVSTDLMVKPSFSKSKCKLNGIRSASKKPWIHKSITEMDDQVGTMPMPLNVDDQYHCLHGSPNNLPDGYLIGAVAGDSDGRSNKVRPEAEGIIDHLSFDEDTLLTSRCVSEASRISEREKSIFRDASLSIAENHDLDADATVGSHVRAPSRKFWCSINTAVSIDGLETDAEELPVKADNVSKTFSSPAVSFPVSESSKTVALESCNLTNSFDAQLNSMQSTEKSKSCVCATGKMMNLMQQNLLYRANQVGRLMEDAYIVPDVNSRVVGNFSSEGQSTRCQTDPPYIYAPPRLLLPSPWNMDIENLQENSSLTSSKTVSSLDSHTVVKRDSSGSPVSATSTISQAVLERYDSKHSEPKSFVERSAAHNIIGFSDDSTELVVGNATSSPFIANADGAERIILNGEECKSTTTSQTEESVKFTDNQPCCCSRKRSHSFYTAPTYQDSQFLNQTTRESPVMPAKGNLMAYSTNIEPETYAKPDLFPASGNSVLVTHSHEAQDVQSTSTPVLRLMGKNLMVVNKDENAFLKLRQPPPGSSSNSASTNYIGFSTGGPRDRDCASYHNLAPQGSVIFSQESYDDLSKSYGSYSGSKTCQKLLQPLLDNRNNMDIGGVDSSSARHVLKSRTNLRAQQKGHIDKLDSCAYNFERVVTPADLHDLNLVSAIQMRANPSREIIVIDDSPESESEFSRMKATYTERVKRSQPSPEGALASTSSYPYIPLLSAGCCHTSSNTFSRREPLERTIWGENVSPPKWGGTSKGSGVAMRNPFTSAPASTSTCRTSQAMYHSPSFL</sequence>
<organism evidence="2 3">
    <name type="scientific">Coptis chinensis</name>
    <dbReference type="NCBI Taxonomy" id="261450"/>
    <lineage>
        <taxon>Eukaryota</taxon>
        <taxon>Viridiplantae</taxon>
        <taxon>Streptophyta</taxon>
        <taxon>Embryophyta</taxon>
        <taxon>Tracheophyta</taxon>
        <taxon>Spermatophyta</taxon>
        <taxon>Magnoliopsida</taxon>
        <taxon>Ranunculales</taxon>
        <taxon>Ranunculaceae</taxon>
        <taxon>Coptidoideae</taxon>
        <taxon>Coptis</taxon>
    </lineage>
</organism>
<keyword evidence="3" id="KW-1185">Reference proteome</keyword>
<proteinExistence type="predicted"/>
<feature type="compositionally biased region" description="Basic residues" evidence="1">
    <location>
        <begin position="139"/>
        <end position="148"/>
    </location>
</feature>
<feature type="region of interest" description="Disordered" evidence="1">
    <location>
        <begin position="134"/>
        <end position="212"/>
    </location>
</feature>
<feature type="compositionally biased region" description="Basic residues" evidence="1">
    <location>
        <begin position="406"/>
        <end position="420"/>
    </location>
</feature>
<name>A0A835GU21_9MAGN</name>
<protein>
    <submittedName>
        <fullName evidence="2">Uncharacterized protein</fullName>
    </submittedName>
</protein>
<dbReference type="Proteomes" id="UP000631114">
    <property type="component" value="Unassembled WGS sequence"/>
</dbReference>
<evidence type="ECO:0000256" key="1">
    <source>
        <dbReference type="SAM" id="MobiDB-lite"/>
    </source>
</evidence>
<dbReference type="EMBL" id="JADFTS010000009">
    <property type="protein sequence ID" value="KAF9587324.1"/>
    <property type="molecule type" value="Genomic_DNA"/>
</dbReference>
<feature type="compositionally biased region" description="Polar residues" evidence="1">
    <location>
        <begin position="485"/>
        <end position="494"/>
    </location>
</feature>
<feature type="compositionally biased region" description="Polar residues" evidence="1">
    <location>
        <begin position="552"/>
        <end position="566"/>
    </location>
</feature>
<feature type="region of interest" description="Disordered" evidence="1">
    <location>
        <begin position="317"/>
        <end position="343"/>
    </location>
</feature>
<evidence type="ECO:0000313" key="3">
    <source>
        <dbReference type="Proteomes" id="UP000631114"/>
    </source>
</evidence>
<gene>
    <name evidence="2" type="ORF">IFM89_001314</name>
</gene>
<dbReference type="Gene3D" id="3.30.160.60">
    <property type="entry name" value="Classic Zinc Finger"/>
    <property type="match status" value="1"/>
</dbReference>
<reference evidence="2 3" key="1">
    <citation type="submission" date="2020-10" db="EMBL/GenBank/DDBJ databases">
        <title>The Coptis chinensis genome and diversification of protoberbering-type alkaloids.</title>
        <authorList>
            <person name="Wang B."/>
            <person name="Shu S."/>
            <person name="Song C."/>
            <person name="Liu Y."/>
        </authorList>
    </citation>
    <scope>NUCLEOTIDE SEQUENCE [LARGE SCALE GENOMIC DNA]</scope>
    <source>
        <strain evidence="2">HL-2020</strain>
        <tissue evidence="2">Leaf</tissue>
    </source>
</reference>
<feature type="region of interest" description="Disordered" evidence="1">
    <location>
        <begin position="401"/>
        <end position="446"/>
    </location>
</feature>
<feature type="compositionally biased region" description="Polar residues" evidence="1">
    <location>
        <begin position="168"/>
        <end position="189"/>
    </location>
</feature>
<feature type="compositionally biased region" description="Polar residues" evidence="1">
    <location>
        <begin position="317"/>
        <end position="327"/>
    </location>
</feature>
<feature type="compositionally biased region" description="Basic and acidic residues" evidence="1">
    <location>
        <begin position="333"/>
        <end position="343"/>
    </location>
</feature>
<evidence type="ECO:0000313" key="2">
    <source>
        <dbReference type="EMBL" id="KAF9587324.1"/>
    </source>
</evidence>
<accession>A0A835GU21</accession>
<feature type="compositionally biased region" description="Basic and acidic residues" evidence="1">
    <location>
        <begin position="200"/>
        <end position="210"/>
    </location>
</feature>